<dbReference type="CDD" id="cd03469">
    <property type="entry name" value="Rieske_RO_Alpha_N"/>
    <property type="match status" value="1"/>
</dbReference>
<keyword evidence="6" id="KW-1133">Transmembrane helix</keyword>
<keyword evidence="1" id="KW-0001">2Fe-2S</keyword>
<evidence type="ECO:0000313" key="8">
    <source>
        <dbReference type="EMBL" id="KAH7165178.1"/>
    </source>
</evidence>
<dbReference type="InterPro" id="IPR017941">
    <property type="entry name" value="Rieske_2Fe-2S"/>
</dbReference>
<dbReference type="Pfam" id="PF00355">
    <property type="entry name" value="Rieske"/>
    <property type="match status" value="1"/>
</dbReference>
<feature type="transmembrane region" description="Helical" evidence="6">
    <location>
        <begin position="6"/>
        <end position="30"/>
    </location>
</feature>
<proteinExistence type="predicted"/>
<reference evidence="8" key="1">
    <citation type="journal article" date="2021" name="Nat. Commun.">
        <title>Genetic determinants of endophytism in the Arabidopsis root mycobiome.</title>
        <authorList>
            <person name="Mesny F."/>
            <person name="Miyauchi S."/>
            <person name="Thiergart T."/>
            <person name="Pickel B."/>
            <person name="Atanasova L."/>
            <person name="Karlsson M."/>
            <person name="Huettel B."/>
            <person name="Barry K.W."/>
            <person name="Haridas S."/>
            <person name="Chen C."/>
            <person name="Bauer D."/>
            <person name="Andreopoulos W."/>
            <person name="Pangilinan J."/>
            <person name="LaButti K."/>
            <person name="Riley R."/>
            <person name="Lipzen A."/>
            <person name="Clum A."/>
            <person name="Drula E."/>
            <person name="Henrissat B."/>
            <person name="Kohler A."/>
            <person name="Grigoriev I.V."/>
            <person name="Martin F.M."/>
            <person name="Hacquard S."/>
        </authorList>
    </citation>
    <scope>NUCLEOTIDE SEQUENCE</scope>
    <source>
        <strain evidence="8">MPI-CAGE-AT-0147</strain>
    </source>
</reference>
<sequence>MFGYVGIPTVATYVLLVAFAASLCLNFWLLKFRASVVSDSRLVDQPTPKFKPLELPSGWWTDTSNFQLERRAVFSKTWICISHRSRFVTAGDYVSYDFAGFRIFLILGKDGIIRAFHNVCRHRAFPVTPKAAGSVSVLGCRYHGWCYDTKGKLTKAPKFDHLPDFDKDRNSLFEIHCKLDEQGFIHVNLSGNTEVGNDKPACPDKIGKPAKVTSRSHFLYSLEHKAMFNWKVAVIGHSQGGRLNLRALMEPTCRPSLRVPSSLGMTPIGQLFFFPLSWVYTKSGSPFWYHITCSPDSAQQTTLRCDVYSSRKSDTSWPEGSMKERLDNQIKLSIIDHESFLEKLAGQDHRFDEIAIMKKVAEAMRIHRDRELAEEREIRPASVQQCKSASYAEAEEICQAVEAGSRSLAW</sequence>
<dbReference type="GO" id="GO:0016491">
    <property type="term" value="F:oxidoreductase activity"/>
    <property type="evidence" value="ECO:0007669"/>
    <property type="project" value="UniProtKB-KW"/>
</dbReference>
<dbReference type="GO" id="GO:0046872">
    <property type="term" value="F:metal ion binding"/>
    <property type="evidence" value="ECO:0007669"/>
    <property type="project" value="UniProtKB-KW"/>
</dbReference>
<evidence type="ECO:0000256" key="3">
    <source>
        <dbReference type="ARBA" id="ARBA00023002"/>
    </source>
</evidence>
<dbReference type="OrthoDB" id="426882at2759"/>
<keyword evidence="4" id="KW-0408">Iron</keyword>
<keyword evidence="6" id="KW-0472">Membrane</keyword>
<dbReference type="InterPro" id="IPR001663">
    <property type="entry name" value="Rng_hydr_dOase-A"/>
</dbReference>
<accession>A0A9P9FJ84</accession>
<dbReference type="Proteomes" id="UP000738349">
    <property type="component" value="Unassembled WGS sequence"/>
</dbReference>
<dbReference type="PRINTS" id="PR00090">
    <property type="entry name" value="RNGDIOXGNASE"/>
</dbReference>
<dbReference type="AlphaFoldDB" id="A0A9P9FJ84"/>
<evidence type="ECO:0000256" key="5">
    <source>
        <dbReference type="ARBA" id="ARBA00023014"/>
    </source>
</evidence>
<evidence type="ECO:0000256" key="4">
    <source>
        <dbReference type="ARBA" id="ARBA00023004"/>
    </source>
</evidence>
<name>A0A9P9FJ84_9HYPO</name>
<keyword evidence="6" id="KW-0812">Transmembrane</keyword>
<evidence type="ECO:0000313" key="9">
    <source>
        <dbReference type="Proteomes" id="UP000738349"/>
    </source>
</evidence>
<keyword evidence="9" id="KW-1185">Reference proteome</keyword>
<dbReference type="Gene3D" id="3.90.380.10">
    <property type="entry name" value="Naphthalene 1,2-dioxygenase Alpha Subunit, Chain A, domain 1"/>
    <property type="match status" value="1"/>
</dbReference>
<feature type="domain" description="Rieske" evidence="7">
    <location>
        <begin position="79"/>
        <end position="165"/>
    </location>
</feature>
<keyword evidence="3" id="KW-0560">Oxidoreductase</keyword>
<dbReference type="GO" id="GO:0051537">
    <property type="term" value="F:2 iron, 2 sulfur cluster binding"/>
    <property type="evidence" value="ECO:0007669"/>
    <property type="project" value="UniProtKB-KW"/>
</dbReference>
<evidence type="ECO:0000259" key="7">
    <source>
        <dbReference type="PROSITE" id="PS51296"/>
    </source>
</evidence>
<protein>
    <submittedName>
        <fullName evidence="8">Rieske [2Fe-2S] iron-sulfur domain-containing protein</fullName>
    </submittedName>
</protein>
<dbReference type="PANTHER" id="PTHR43756">
    <property type="entry name" value="CHOLINE MONOOXYGENASE, CHLOROPLASTIC"/>
    <property type="match status" value="1"/>
</dbReference>
<dbReference type="PROSITE" id="PS51296">
    <property type="entry name" value="RIESKE"/>
    <property type="match status" value="1"/>
</dbReference>
<comment type="caution">
    <text evidence="8">The sequence shown here is derived from an EMBL/GenBank/DDBJ whole genome shotgun (WGS) entry which is preliminary data.</text>
</comment>
<dbReference type="EMBL" id="JAGMUV010000003">
    <property type="protein sequence ID" value="KAH7165178.1"/>
    <property type="molecule type" value="Genomic_DNA"/>
</dbReference>
<dbReference type="InterPro" id="IPR036922">
    <property type="entry name" value="Rieske_2Fe-2S_sf"/>
</dbReference>
<keyword evidence="2" id="KW-0479">Metal-binding</keyword>
<gene>
    <name evidence="8" type="ORF">EDB81DRAFT_639714</name>
</gene>
<evidence type="ECO:0000256" key="1">
    <source>
        <dbReference type="ARBA" id="ARBA00022714"/>
    </source>
</evidence>
<evidence type="ECO:0000256" key="2">
    <source>
        <dbReference type="ARBA" id="ARBA00022723"/>
    </source>
</evidence>
<dbReference type="PANTHER" id="PTHR43756:SF6">
    <property type="entry name" value="CLUSTER-BINDING PROTEIN, PUTATIVE (AFU_ORTHOLOGUE AFUA_6G03920)-RELATED"/>
    <property type="match status" value="1"/>
</dbReference>
<dbReference type="Gene3D" id="2.102.10.10">
    <property type="entry name" value="Rieske [2Fe-2S] iron-sulphur domain"/>
    <property type="match status" value="1"/>
</dbReference>
<dbReference type="SUPFAM" id="SSF50022">
    <property type="entry name" value="ISP domain"/>
    <property type="match status" value="1"/>
</dbReference>
<keyword evidence="5" id="KW-0411">Iron-sulfur</keyword>
<organism evidence="8 9">
    <name type="scientific">Dactylonectria macrodidyma</name>
    <dbReference type="NCBI Taxonomy" id="307937"/>
    <lineage>
        <taxon>Eukaryota</taxon>
        <taxon>Fungi</taxon>
        <taxon>Dikarya</taxon>
        <taxon>Ascomycota</taxon>
        <taxon>Pezizomycotina</taxon>
        <taxon>Sordariomycetes</taxon>
        <taxon>Hypocreomycetidae</taxon>
        <taxon>Hypocreales</taxon>
        <taxon>Nectriaceae</taxon>
        <taxon>Dactylonectria</taxon>
    </lineage>
</organism>
<evidence type="ECO:0000256" key="6">
    <source>
        <dbReference type="SAM" id="Phobius"/>
    </source>
</evidence>